<dbReference type="Proteomes" id="UP000624183">
    <property type="component" value="Unassembled WGS sequence"/>
</dbReference>
<evidence type="ECO:0000313" key="3">
    <source>
        <dbReference type="Proteomes" id="UP000624183"/>
    </source>
</evidence>
<gene>
    <name evidence="2" type="primary">guaD</name>
    <name evidence="2" type="ORF">GCM10010328_44120</name>
</gene>
<dbReference type="SUPFAM" id="SSF53927">
    <property type="entry name" value="Cytidine deaminase-like"/>
    <property type="match status" value="1"/>
</dbReference>
<dbReference type="PANTHER" id="PTHR11079:SF161">
    <property type="entry name" value="CMP_DCMP-TYPE DEAMINASE DOMAIN-CONTAINING PROTEIN"/>
    <property type="match status" value="1"/>
</dbReference>
<organism evidence="2 3">
    <name type="scientific">Streptomyces rubiginosohelvolus</name>
    <dbReference type="NCBI Taxonomy" id="67362"/>
    <lineage>
        <taxon>Bacteria</taxon>
        <taxon>Bacillati</taxon>
        <taxon>Actinomycetota</taxon>
        <taxon>Actinomycetes</taxon>
        <taxon>Kitasatosporales</taxon>
        <taxon>Streptomycetaceae</taxon>
        <taxon>Streptomyces</taxon>
    </lineage>
</organism>
<reference evidence="3" key="1">
    <citation type="journal article" date="2019" name="Int. J. Syst. Evol. Microbiol.">
        <title>The Global Catalogue of Microorganisms (GCM) 10K type strain sequencing project: providing services to taxonomists for standard genome sequencing and annotation.</title>
        <authorList>
            <consortium name="The Broad Institute Genomics Platform"/>
            <consortium name="The Broad Institute Genome Sequencing Center for Infectious Disease"/>
            <person name="Wu L."/>
            <person name="Ma J."/>
        </authorList>
    </citation>
    <scope>NUCLEOTIDE SEQUENCE [LARGE SCALE GENOMIC DNA]</scope>
    <source>
        <strain evidence="3">JCM 4602</strain>
    </source>
</reference>
<dbReference type="Pfam" id="PF00383">
    <property type="entry name" value="dCMP_cyt_deam_1"/>
    <property type="match status" value="1"/>
</dbReference>
<feature type="domain" description="CMP/dCMP-type deaminase" evidence="1">
    <location>
        <begin position="13"/>
        <end position="127"/>
    </location>
</feature>
<keyword evidence="3" id="KW-1185">Reference proteome</keyword>
<accession>A0ABQ3C2I3</accession>
<dbReference type="PANTHER" id="PTHR11079">
    <property type="entry name" value="CYTOSINE DEAMINASE FAMILY MEMBER"/>
    <property type="match status" value="1"/>
</dbReference>
<protein>
    <submittedName>
        <fullName evidence="2">tRNA-specific adenosine deaminase</fullName>
    </submittedName>
</protein>
<proteinExistence type="predicted"/>
<evidence type="ECO:0000313" key="2">
    <source>
        <dbReference type="EMBL" id="GGZ64542.1"/>
    </source>
</evidence>
<dbReference type="CDD" id="cd01285">
    <property type="entry name" value="nucleoside_deaminase"/>
    <property type="match status" value="1"/>
</dbReference>
<dbReference type="PROSITE" id="PS51747">
    <property type="entry name" value="CYT_DCMP_DEAMINASES_2"/>
    <property type="match status" value="1"/>
</dbReference>
<dbReference type="InterPro" id="IPR016193">
    <property type="entry name" value="Cytidine_deaminase-like"/>
</dbReference>
<dbReference type="InterPro" id="IPR002125">
    <property type="entry name" value="CMP_dCMP_dom"/>
</dbReference>
<dbReference type="EMBL" id="BMUW01000008">
    <property type="protein sequence ID" value="GGZ64542.1"/>
    <property type="molecule type" value="Genomic_DNA"/>
</dbReference>
<comment type="caution">
    <text evidence="2">The sequence shown here is derived from an EMBL/GenBank/DDBJ whole genome shotgun (WGS) entry which is preliminary data.</text>
</comment>
<evidence type="ECO:0000259" key="1">
    <source>
        <dbReference type="PROSITE" id="PS51747"/>
    </source>
</evidence>
<sequence length="169" mass="18207">MQGNSGDELLMGTHDSELMGFAHEAIRLSREHVAQGGIPFSGVVVGGGRILGTGFNRVREDNDPTAHAEVVALRQATARHGMRAVAGATLIASGEPCALCYMAARFAGIGHIVHAADRRTAARYGFDYTGSYSLFAEDPERWPIKVTALQLPEAEAPFQDFLTLSRSRH</sequence>
<dbReference type="Gene3D" id="3.40.140.10">
    <property type="entry name" value="Cytidine Deaminase, domain 2"/>
    <property type="match status" value="1"/>
</dbReference>
<name>A0ABQ3C2I3_9ACTN</name>